<dbReference type="GO" id="GO:0005524">
    <property type="term" value="F:ATP binding"/>
    <property type="evidence" value="ECO:0007669"/>
    <property type="project" value="UniProtKB-KW"/>
</dbReference>
<feature type="domain" description="Deoxynucleoside kinase" evidence="5">
    <location>
        <begin position="4"/>
        <end position="204"/>
    </location>
</feature>
<dbReference type="InterPro" id="IPR031314">
    <property type="entry name" value="DNK_dom"/>
</dbReference>
<sequence length="213" mass="24947">MSVIVLAGMIGAGKSTYTNFISRELNSQAFYESVDDNPLLEKFYDDPVRWAFSLQIFFLNTRFRSIKAALRHRHNVLDRSIYEDELFTRINFMQGNMSQAEMDLYTDLLANMMEEIAGMPKKAPDLLIYLRGPLETHLDRIRKRGRPYEQVEGDPGLLDYYKILHNHYDDWFKSYDQSPTLVINIDQFDLEQEEDQKAVMAMVRDKLKEIGAD</sequence>
<dbReference type="AlphaFoldDB" id="K9EAX9"/>
<dbReference type="PIRSF" id="PIRSF000705">
    <property type="entry name" value="DNK"/>
    <property type="match status" value="1"/>
</dbReference>
<dbReference type="RefSeq" id="WP_003777287.1">
    <property type="nucleotide sequence ID" value="NZ_JH992958.1"/>
</dbReference>
<comment type="caution">
    <text evidence="6">The sequence shown here is derived from an EMBL/GenBank/DDBJ whole genome shotgun (WGS) entry which is preliminary data.</text>
</comment>
<feature type="binding site" evidence="3">
    <location>
        <position position="55"/>
    </location>
    <ligand>
        <name>substrate</name>
    </ligand>
</feature>
<evidence type="ECO:0000256" key="2">
    <source>
        <dbReference type="PIRSR" id="PIRSR000705-1"/>
    </source>
</evidence>
<keyword evidence="4" id="KW-0547">Nucleotide-binding</keyword>
<dbReference type="GO" id="GO:0019136">
    <property type="term" value="F:deoxynucleoside kinase activity"/>
    <property type="evidence" value="ECO:0007669"/>
    <property type="project" value="InterPro"/>
</dbReference>
<feature type="binding site" evidence="4">
    <location>
        <begin position="140"/>
        <end position="144"/>
    </location>
    <ligand>
        <name>ATP</name>
        <dbReference type="ChEBI" id="CHEBI:30616"/>
    </ligand>
</feature>
<dbReference type="PANTHER" id="PTHR10513:SF35">
    <property type="entry name" value="DEOXYADENOSINE KINASE"/>
    <property type="match status" value="1"/>
</dbReference>
<evidence type="ECO:0000256" key="4">
    <source>
        <dbReference type="PIRSR" id="PIRSR000705-3"/>
    </source>
</evidence>
<evidence type="ECO:0000256" key="3">
    <source>
        <dbReference type="PIRSR" id="PIRSR000705-2"/>
    </source>
</evidence>
<evidence type="ECO:0000259" key="5">
    <source>
        <dbReference type="Pfam" id="PF01712"/>
    </source>
</evidence>
<proteinExistence type="inferred from homology"/>
<gene>
    <name evidence="6" type="ORF">HMPREF9698_00618</name>
</gene>
<dbReference type="eggNOG" id="COG1428">
    <property type="taxonomic scope" value="Bacteria"/>
</dbReference>
<dbReference type="CDD" id="cd01673">
    <property type="entry name" value="dNK"/>
    <property type="match status" value="1"/>
</dbReference>
<dbReference type="SUPFAM" id="SSF52540">
    <property type="entry name" value="P-loop containing nucleoside triphosphate hydrolases"/>
    <property type="match status" value="1"/>
</dbReference>
<feature type="active site" description="Proton acceptor" evidence="2">
    <location>
        <position position="78"/>
    </location>
</feature>
<feature type="binding site" evidence="3">
    <location>
        <position position="149"/>
    </location>
    <ligand>
        <name>substrate</name>
    </ligand>
</feature>
<keyword evidence="7" id="KW-1185">Reference proteome</keyword>
<dbReference type="GO" id="GO:0005737">
    <property type="term" value="C:cytoplasm"/>
    <property type="evidence" value="ECO:0007669"/>
    <property type="project" value="TreeGrafter"/>
</dbReference>
<protein>
    <recommendedName>
        <fullName evidence="5">Deoxynucleoside kinase domain-containing protein</fullName>
    </recommendedName>
</protein>
<dbReference type="OrthoDB" id="9776634at2"/>
<feature type="binding site" evidence="3">
    <location>
        <position position="32"/>
    </location>
    <ligand>
        <name>substrate</name>
    </ligand>
</feature>
<feature type="binding site" evidence="3">
    <location>
        <position position="44"/>
    </location>
    <ligand>
        <name>substrate</name>
    </ligand>
</feature>
<organism evidence="6 7">
    <name type="scientific">Alloiococcus otitis ATCC 51267</name>
    <dbReference type="NCBI Taxonomy" id="883081"/>
    <lineage>
        <taxon>Bacteria</taxon>
        <taxon>Bacillati</taxon>
        <taxon>Bacillota</taxon>
        <taxon>Bacilli</taxon>
        <taxon>Lactobacillales</taxon>
        <taxon>Carnobacteriaceae</taxon>
        <taxon>Alloiococcus</taxon>
    </lineage>
</organism>
<dbReference type="InterPro" id="IPR027417">
    <property type="entry name" value="P-loop_NTPase"/>
</dbReference>
<dbReference type="HOGENOM" id="CLU_030466_2_1_9"/>
<feature type="binding site" evidence="3">
    <location>
        <position position="79"/>
    </location>
    <ligand>
        <name>substrate</name>
    </ligand>
</feature>
<keyword evidence="4" id="KW-0067">ATP-binding</keyword>
<feature type="binding site" evidence="3">
    <location>
        <position position="84"/>
    </location>
    <ligand>
        <name>substrate</name>
    </ligand>
</feature>
<evidence type="ECO:0000256" key="1">
    <source>
        <dbReference type="ARBA" id="ARBA00007420"/>
    </source>
</evidence>
<dbReference type="Proteomes" id="UP000009875">
    <property type="component" value="Unassembled WGS sequence"/>
</dbReference>
<dbReference type="InterPro" id="IPR002624">
    <property type="entry name" value="DCK/DGK"/>
</dbReference>
<evidence type="ECO:0000313" key="7">
    <source>
        <dbReference type="Proteomes" id="UP000009875"/>
    </source>
</evidence>
<dbReference type="Gene3D" id="3.40.50.300">
    <property type="entry name" value="P-loop containing nucleotide triphosphate hydrolases"/>
    <property type="match status" value="1"/>
</dbReference>
<dbReference type="PANTHER" id="PTHR10513">
    <property type="entry name" value="DEOXYNUCLEOSIDE KINASE"/>
    <property type="match status" value="1"/>
</dbReference>
<dbReference type="EMBL" id="AGXA01000014">
    <property type="protein sequence ID" value="EKU93823.1"/>
    <property type="molecule type" value="Genomic_DNA"/>
</dbReference>
<dbReference type="STRING" id="883081.HMPREF9698_00618"/>
<comment type="similarity">
    <text evidence="1">Belongs to the DCK/DGK family.</text>
</comment>
<evidence type="ECO:0000313" key="6">
    <source>
        <dbReference type="EMBL" id="EKU93823.1"/>
    </source>
</evidence>
<name>K9EAX9_9LACT</name>
<feature type="binding site" evidence="4">
    <location>
        <begin position="8"/>
        <end position="16"/>
    </location>
    <ligand>
        <name>ATP</name>
        <dbReference type="ChEBI" id="CHEBI:30616"/>
    </ligand>
</feature>
<dbReference type="PATRIC" id="fig|883081.3.peg.618"/>
<reference evidence="6 7" key="1">
    <citation type="submission" date="2012-09" db="EMBL/GenBank/DDBJ databases">
        <title>The Genome Sequence of Alloiococcus otitis ATCC 51267.</title>
        <authorList>
            <consortium name="The Broad Institute Genome Sequencing Platform"/>
            <person name="Earl A."/>
            <person name="Ward D."/>
            <person name="Feldgarden M."/>
            <person name="Gevers D."/>
            <person name="Huys G."/>
            <person name="Walker B."/>
            <person name="Young S.K."/>
            <person name="Zeng Q."/>
            <person name="Gargeya S."/>
            <person name="Fitzgerald M."/>
            <person name="Haas B."/>
            <person name="Abouelleil A."/>
            <person name="Alvarado L."/>
            <person name="Arachchi H.M."/>
            <person name="Berlin A.M."/>
            <person name="Chapman S.B."/>
            <person name="Goldberg J."/>
            <person name="Griggs A."/>
            <person name="Gujja S."/>
            <person name="Hansen M."/>
            <person name="Howarth C."/>
            <person name="Imamovic A."/>
            <person name="Larimer J."/>
            <person name="McCowen C."/>
            <person name="Montmayeur A."/>
            <person name="Murphy C."/>
            <person name="Neiman D."/>
            <person name="Pearson M."/>
            <person name="Priest M."/>
            <person name="Roberts A."/>
            <person name="Saif S."/>
            <person name="Shea T."/>
            <person name="Sisk P."/>
            <person name="Sykes S."/>
            <person name="Wortman J."/>
            <person name="Nusbaum C."/>
            <person name="Birren B."/>
        </authorList>
    </citation>
    <scope>NUCLEOTIDE SEQUENCE [LARGE SCALE GENOMIC DNA]</scope>
    <source>
        <strain evidence="6 7">ATCC 51267</strain>
    </source>
</reference>
<accession>K9EAX9</accession>
<dbReference type="InterPro" id="IPR050566">
    <property type="entry name" value="Deoxyribonucleoside_kinase"/>
</dbReference>
<dbReference type="Pfam" id="PF01712">
    <property type="entry name" value="dNK"/>
    <property type="match status" value="1"/>
</dbReference>